<dbReference type="InterPro" id="IPR029044">
    <property type="entry name" value="Nucleotide-diphossugar_trans"/>
</dbReference>
<keyword evidence="12 20" id="KW-0133">Cell shape</keyword>
<dbReference type="GO" id="GO:0019134">
    <property type="term" value="F:glucosamine-1-phosphate N-acetyltransferase activity"/>
    <property type="evidence" value="ECO:0007669"/>
    <property type="project" value="UniProtKB-UniRule"/>
</dbReference>
<feature type="binding site" evidence="20">
    <location>
        <position position="337"/>
    </location>
    <ligand>
        <name>UDP-N-acetyl-alpha-D-glucosamine</name>
        <dbReference type="ChEBI" id="CHEBI:57705"/>
    </ligand>
</feature>
<proteinExistence type="inferred from homology"/>
<dbReference type="EC" id="2.3.1.157" evidence="20"/>
<feature type="binding site" evidence="20">
    <location>
        <position position="159"/>
    </location>
    <ligand>
        <name>UDP-N-acetyl-alpha-D-glucosamine</name>
        <dbReference type="ChEBI" id="CHEBI:57705"/>
    </ligand>
</feature>
<dbReference type="UniPathway" id="UPA00113">
    <property type="reaction ID" value="UER00532"/>
</dbReference>
<dbReference type="OrthoDB" id="9775031at2"/>
<dbReference type="InterPro" id="IPR050065">
    <property type="entry name" value="GlmU-like"/>
</dbReference>
<feature type="region of interest" description="Pyrophosphorylase" evidence="20">
    <location>
        <begin position="1"/>
        <end position="234"/>
    </location>
</feature>
<keyword evidence="10 20" id="KW-0677">Repeat</keyword>
<evidence type="ECO:0000256" key="14">
    <source>
        <dbReference type="ARBA" id="ARBA00023268"/>
    </source>
</evidence>
<evidence type="ECO:0000256" key="13">
    <source>
        <dbReference type="ARBA" id="ARBA00022984"/>
    </source>
</evidence>
<dbReference type="GO" id="GO:0000902">
    <property type="term" value="P:cell morphogenesis"/>
    <property type="evidence" value="ECO:0007669"/>
    <property type="project" value="UniProtKB-UniRule"/>
</dbReference>
<dbReference type="RefSeq" id="WP_076343591.1">
    <property type="nucleotide sequence ID" value="NZ_CP019082.1"/>
</dbReference>
<evidence type="ECO:0000256" key="1">
    <source>
        <dbReference type="ARBA" id="ARBA00004496"/>
    </source>
</evidence>
<dbReference type="UniPathway" id="UPA00973"/>
<dbReference type="GO" id="GO:0000287">
    <property type="term" value="F:magnesium ion binding"/>
    <property type="evidence" value="ECO:0007669"/>
    <property type="project" value="UniProtKB-UniRule"/>
</dbReference>
<keyword evidence="23" id="KW-1185">Reference proteome</keyword>
<comment type="catalytic activity">
    <reaction evidence="17 20">
        <text>alpha-D-glucosamine 1-phosphate + acetyl-CoA = N-acetyl-alpha-D-glucosamine 1-phosphate + CoA + H(+)</text>
        <dbReference type="Rhea" id="RHEA:13725"/>
        <dbReference type="ChEBI" id="CHEBI:15378"/>
        <dbReference type="ChEBI" id="CHEBI:57287"/>
        <dbReference type="ChEBI" id="CHEBI:57288"/>
        <dbReference type="ChEBI" id="CHEBI:57776"/>
        <dbReference type="ChEBI" id="CHEBI:58516"/>
        <dbReference type="EC" id="2.3.1.157"/>
    </reaction>
</comment>
<comment type="subunit">
    <text evidence="20">Homotrimer.</text>
</comment>
<comment type="similarity">
    <text evidence="4 20">In the C-terminal section; belongs to the transferase hexapeptide repeat family.</text>
</comment>
<protein>
    <recommendedName>
        <fullName evidence="20">Bifunctional protein GlmU</fullName>
    </recommendedName>
    <domain>
        <recommendedName>
            <fullName evidence="20">UDP-N-acetylglucosamine pyrophosphorylase</fullName>
            <ecNumber evidence="20">2.7.7.23</ecNumber>
        </recommendedName>
        <alternativeName>
            <fullName evidence="20">N-acetylglucosamine-1-phosphate uridyltransferase</fullName>
        </alternativeName>
    </domain>
    <domain>
        <recommendedName>
            <fullName evidence="20">Glucosamine-1-phosphate N-acetyltransferase</fullName>
            <ecNumber evidence="20">2.3.1.157</ecNumber>
        </recommendedName>
    </domain>
</protein>
<evidence type="ECO:0000313" key="23">
    <source>
        <dbReference type="Proteomes" id="UP000186309"/>
    </source>
</evidence>
<accession>A0A1U7CKE1</accession>
<comment type="pathway">
    <text evidence="20">Bacterial outer membrane biogenesis; LPS lipid A biosynthesis.</text>
</comment>
<comment type="similarity">
    <text evidence="5 20">In the N-terminal section; belongs to the N-acetylglucosamine-1-phosphate uridyltransferase family.</text>
</comment>
<dbReference type="GO" id="GO:0008360">
    <property type="term" value="P:regulation of cell shape"/>
    <property type="evidence" value="ECO:0007669"/>
    <property type="project" value="UniProtKB-KW"/>
</dbReference>
<feature type="binding site" evidence="20">
    <location>
        <position position="232"/>
    </location>
    <ligand>
        <name>Mg(2+)</name>
        <dbReference type="ChEBI" id="CHEBI:18420"/>
    </ligand>
</feature>
<evidence type="ECO:0000259" key="21">
    <source>
        <dbReference type="Pfam" id="PF00483"/>
    </source>
</evidence>
<dbReference type="HAMAP" id="MF_01631">
    <property type="entry name" value="GlmU"/>
    <property type="match status" value="1"/>
</dbReference>
<comment type="cofactor">
    <cofactor evidence="20">
        <name>Mg(2+)</name>
        <dbReference type="ChEBI" id="CHEBI:18420"/>
    </cofactor>
    <text evidence="20">Binds 1 Mg(2+) ion per subunit.</text>
</comment>
<evidence type="ECO:0000256" key="17">
    <source>
        <dbReference type="ARBA" id="ARBA00048247"/>
    </source>
</evidence>
<gene>
    <name evidence="20 22" type="primary">glmU</name>
    <name evidence="22" type="ORF">BSF38_00828</name>
</gene>
<feature type="domain" description="Nucleotidyl transferase" evidence="21">
    <location>
        <begin position="8"/>
        <end position="220"/>
    </location>
</feature>
<comment type="catalytic activity">
    <reaction evidence="18 20">
        <text>N-acetyl-alpha-D-glucosamine 1-phosphate + UTP + H(+) = UDP-N-acetyl-alpha-D-glucosamine + diphosphate</text>
        <dbReference type="Rhea" id="RHEA:13509"/>
        <dbReference type="ChEBI" id="CHEBI:15378"/>
        <dbReference type="ChEBI" id="CHEBI:33019"/>
        <dbReference type="ChEBI" id="CHEBI:46398"/>
        <dbReference type="ChEBI" id="CHEBI:57705"/>
        <dbReference type="ChEBI" id="CHEBI:57776"/>
        <dbReference type="EC" id="2.7.7.23"/>
    </reaction>
</comment>
<dbReference type="STRING" id="1387353.BSF38_00828"/>
<dbReference type="InterPro" id="IPR005835">
    <property type="entry name" value="NTP_transferase_dom"/>
</dbReference>
<dbReference type="InterPro" id="IPR001451">
    <property type="entry name" value="Hexapep"/>
</dbReference>
<evidence type="ECO:0000256" key="7">
    <source>
        <dbReference type="ARBA" id="ARBA00022679"/>
    </source>
</evidence>
<feature type="binding site" evidence="20">
    <location>
        <begin position="82"/>
        <end position="83"/>
    </location>
    <ligand>
        <name>UDP-N-acetyl-alpha-D-glucosamine</name>
        <dbReference type="ChEBI" id="CHEBI:57705"/>
    </ligand>
</feature>
<evidence type="ECO:0000256" key="9">
    <source>
        <dbReference type="ARBA" id="ARBA00022723"/>
    </source>
</evidence>
<evidence type="ECO:0000313" key="22">
    <source>
        <dbReference type="EMBL" id="APW59405.1"/>
    </source>
</evidence>
<keyword evidence="14 20" id="KW-0511">Multifunctional enzyme</keyword>
<dbReference type="GO" id="GO:0009252">
    <property type="term" value="P:peptidoglycan biosynthetic process"/>
    <property type="evidence" value="ECO:0007669"/>
    <property type="project" value="UniProtKB-UniRule"/>
</dbReference>
<feature type="binding site" evidence="20">
    <location>
        <position position="304"/>
    </location>
    <ligand>
        <name>UDP-N-acetyl-alpha-D-glucosamine</name>
        <dbReference type="ChEBI" id="CHEBI:57705"/>
    </ligand>
</feature>
<feature type="binding site" evidence="20">
    <location>
        <position position="348"/>
    </location>
    <ligand>
        <name>UDP-N-acetyl-alpha-D-glucosamine</name>
        <dbReference type="ChEBI" id="CHEBI:57705"/>
    </ligand>
</feature>
<keyword evidence="16 20" id="KW-0961">Cell wall biogenesis/degradation</keyword>
<feature type="region of interest" description="N-acetyltransferase" evidence="20">
    <location>
        <begin position="256"/>
        <end position="423"/>
    </location>
</feature>
<organism evidence="22 23">
    <name type="scientific">Paludisphaera borealis</name>
    <dbReference type="NCBI Taxonomy" id="1387353"/>
    <lineage>
        <taxon>Bacteria</taxon>
        <taxon>Pseudomonadati</taxon>
        <taxon>Planctomycetota</taxon>
        <taxon>Planctomycetia</taxon>
        <taxon>Isosphaerales</taxon>
        <taxon>Isosphaeraceae</taxon>
        <taxon>Paludisphaera</taxon>
    </lineage>
</organism>
<dbReference type="AlphaFoldDB" id="A0A1U7CKE1"/>
<evidence type="ECO:0000256" key="4">
    <source>
        <dbReference type="ARBA" id="ARBA00007707"/>
    </source>
</evidence>
<keyword evidence="8 20" id="KW-0548">Nucleotidyltransferase</keyword>
<evidence type="ECO:0000256" key="18">
    <source>
        <dbReference type="ARBA" id="ARBA00048493"/>
    </source>
</evidence>
<feature type="binding site" evidence="20">
    <location>
        <position position="394"/>
    </location>
    <ligand>
        <name>acetyl-CoA</name>
        <dbReference type="ChEBI" id="CHEBI:57288"/>
    </ligand>
</feature>
<dbReference type="Pfam" id="PF00132">
    <property type="entry name" value="Hexapep"/>
    <property type="match status" value="1"/>
</dbReference>
<keyword evidence="13 20" id="KW-0573">Peptidoglycan synthesis</keyword>
<evidence type="ECO:0000256" key="19">
    <source>
        <dbReference type="ARBA" id="ARBA00049628"/>
    </source>
</evidence>
<dbReference type="Gene3D" id="3.90.550.10">
    <property type="entry name" value="Spore Coat Polysaccharide Biosynthesis Protein SpsA, Chain A"/>
    <property type="match status" value="1"/>
</dbReference>
<reference evidence="23" key="1">
    <citation type="submission" date="2016-12" db="EMBL/GenBank/DDBJ databases">
        <title>Comparative genomics of four Isosphaeraceae planctomycetes: a common pool of plasmids and glycoside hydrolase genes.</title>
        <authorList>
            <person name="Ivanova A."/>
        </authorList>
    </citation>
    <scope>NUCLEOTIDE SEQUENCE [LARGE SCALE GENOMIC DNA]</scope>
    <source>
        <strain evidence="23">PX4</strain>
    </source>
</reference>
<comment type="function">
    <text evidence="19 20">Catalyzes the last two sequential reactions in the de novo biosynthetic pathway for UDP-N-acetylglucosamine (UDP-GlcNAc). The C-terminal domain catalyzes the transfer of acetyl group from acetyl coenzyme A to glucosamine-1-phosphate (GlcN-1-P) to produce N-acetylglucosamine-1-phosphate (GlcNAc-1-P), which is converted into UDP-GlcNAc by the transfer of uridine 5-monophosphate (from uridine 5-triphosphate), a reaction catalyzed by the N-terminal domain.</text>
</comment>
<keyword evidence="11 20" id="KW-0460">Magnesium</keyword>
<sequence length="423" mass="44674">MAIKGPVAIILAAGQGKRMKSEKAKVLHEVCGRPMIQYVVDAARGAGAKTIVVVVGYASEQLYSALQNEPDILFATQSEQLGTGHAVKVCRPLLGDYQGPALILVGDEPLLRPEPLADLLNRQKHEGAACLLGTAELADPTGFGRILRDSAGRFLRIVEERDCSPEEKAIREVNPSCYVFETPVLWEALDQIGTSNAQGEYYLTDAPERLMTMGRKVVALKVLRADDVLGVNTRQHLALAGAIMQSRIQDHLMTEGVTIVAPRNTYIDGRATIGPDTIIHPFSVIGGPVSVGANCRIGPFAHLRPGTELADDVVVGAFVEIARSKLDGGTIARHLTYLGDAVVGRDVNIGCGAVTANFDGSRKSETRIGDHARIGANAVLVAPVEIGRDAVVGAGAVVTRGKDVAAGATVVGVPARPLVPEAD</sequence>
<evidence type="ECO:0000256" key="10">
    <source>
        <dbReference type="ARBA" id="ARBA00022737"/>
    </source>
</evidence>
<dbReference type="Pfam" id="PF14602">
    <property type="entry name" value="Hexapep_2"/>
    <property type="match status" value="1"/>
</dbReference>
<evidence type="ECO:0000256" key="12">
    <source>
        <dbReference type="ARBA" id="ARBA00022960"/>
    </source>
</evidence>
<dbReference type="SUPFAM" id="SSF53448">
    <property type="entry name" value="Nucleotide-diphospho-sugar transferases"/>
    <property type="match status" value="1"/>
</dbReference>
<dbReference type="PANTHER" id="PTHR43584">
    <property type="entry name" value="NUCLEOTIDYL TRANSFERASE"/>
    <property type="match status" value="1"/>
</dbReference>
<evidence type="ECO:0000256" key="6">
    <source>
        <dbReference type="ARBA" id="ARBA00022490"/>
    </source>
</evidence>
<evidence type="ECO:0000256" key="20">
    <source>
        <dbReference type="HAMAP-Rule" id="MF_01631"/>
    </source>
</evidence>
<dbReference type="Gene3D" id="2.160.10.10">
    <property type="entry name" value="Hexapeptide repeat proteins"/>
    <property type="match status" value="1"/>
</dbReference>
<dbReference type="GO" id="GO:0071555">
    <property type="term" value="P:cell wall organization"/>
    <property type="evidence" value="ECO:0007669"/>
    <property type="project" value="UniProtKB-KW"/>
</dbReference>
<comment type="pathway">
    <text evidence="2 20">Nucleotide-sugar biosynthesis; UDP-N-acetyl-alpha-D-glucosamine biosynthesis; N-acetyl-alpha-D-glucosamine 1-phosphate from alpha-D-glucosamine 6-phosphate (route II): step 2/2.</text>
</comment>
<keyword evidence="6 20" id="KW-0963">Cytoplasm</keyword>
<dbReference type="SUPFAM" id="SSF51161">
    <property type="entry name" value="Trimeric LpxA-like enzymes"/>
    <property type="match status" value="1"/>
</dbReference>
<evidence type="ECO:0000256" key="11">
    <source>
        <dbReference type="ARBA" id="ARBA00022842"/>
    </source>
</evidence>
<comment type="caution">
    <text evidence="20">Lacks conserved residue(s) required for the propagation of feature annotation.</text>
</comment>
<feature type="binding site" evidence="20">
    <location>
        <position position="232"/>
    </location>
    <ligand>
        <name>UDP-N-acetyl-alpha-D-glucosamine</name>
        <dbReference type="ChEBI" id="CHEBI:57705"/>
    </ligand>
</feature>
<dbReference type="EMBL" id="CP019082">
    <property type="protein sequence ID" value="APW59405.1"/>
    <property type="molecule type" value="Genomic_DNA"/>
</dbReference>
<feature type="active site" description="Proton acceptor" evidence="20">
    <location>
        <position position="334"/>
    </location>
</feature>
<feature type="binding site" evidence="20">
    <location>
        <position position="77"/>
    </location>
    <ligand>
        <name>UDP-N-acetyl-alpha-D-glucosamine</name>
        <dbReference type="ChEBI" id="CHEBI:57705"/>
    </ligand>
</feature>
<evidence type="ECO:0000256" key="16">
    <source>
        <dbReference type="ARBA" id="ARBA00023316"/>
    </source>
</evidence>
<comment type="pathway">
    <text evidence="3 20">Nucleotide-sugar biosynthesis; UDP-N-acetyl-alpha-D-glucosamine biosynthesis; UDP-N-acetyl-alpha-D-glucosamine from N-acetyl-alpha-D-glucosamine 1-phosphate: step 1/1.</text>
</comment>
<feature type="binding site" evidence="20">
    <location>
        <begin position="11"/>
        <end position="14"/>
    </location>
    <ligand>
        <name>UDP-N-acetyl-alpha-D-glucosamine</name>
        <dbReference type="ChEBI" id="CHEBI:57705"/>
    </ligand>
</feature>
<dbReference type="KEGG" id="pbor:BSF38_00828"/>
<evidence type="ECO:0000256" key="8">
    <source>
        <dbReference type="ARBA" id="ARBA00022695"/>
    </source>
</evidence>
<evidence type="ECO:0000256" key="5">
    <source>
        <dbReference type="ARBA" id="ARBA00007947"/>
    </source>
</evidence>
<keyword evidence="7 20" id="KW-0808">Transferase</keyword>
<name>A0A1U7CKE1_9BACT</name>
<feature type="binding site" evidence="20">
    <location>
        <position position="144"/>
    </location>
    <ligand>
        <name>UDP-N-acetyl-alpha-D-glucosamine</name>
        <dbReference type="ChEBI" id="CHEBI:57705"/>
    </ligand>
</feature>
<dbReference type="CDD" id="cd02540">
    <property type="entry name" value="GT2_GlmU_N_bac"/>
    <property type="match status" value="1"/>
</dbReference>
<dbReference type="InterPro" id="IPR011004">
    <property type="entry name" value="Trimer_LpxA-like_sf"/>
</dbReference>
<evidence type="ECO:0000256" key="3">
    <source>
        <dbReference type="ARBA" id="ARBA00005208"/>
    </source>
</evidence>
<dbReference type="GO" id="GO:0006048">
    <property type="term" value="P:UDP-N-acetylglucosamine biosynthetic process"/>
    <property type="evidence" value="ECO:0007669"/>
    <property type="project" value="UniProtKB-UniPathway"/>
</dbReference>
<feature type="binding site" evidence="20">
    <location>
        <position position="174"/>
    </location>
    <ligand>
        <name>UDP-N-acetyl-alpha-D-glucosamine</name>
        <dbReference type="ChEBI" id="CHEBI:57705"/>
    </ligand>
</feature>
<dbReference type="EC" id="2.7.7.23" evidence="20"/>
<feature type="binding site" evidence="20">
    <location>
        <position position="25"/>
    </location>
    <ligand>
        <name>UDP-N-acetyl-alpha-D-glucosamine</name>
        <dbReference type="ChEBI" id="CHEBI:57705"/>
    </ligand>
</feature>
<evidence type="ECO:0000256" key="2">
    <source>
        <dbReference type="ARBA" id="ARBA00005166"/>
    </source>
</evidence>
<dbReference type="GO" id="GO:0016020">
    <property type="term" value="C:membrane"/>
    <property type="evidence" value="ECO:0007669"/>
    <property type="project" value="GOC"/>
</dbReference>
<evidence type="ECO:0000256" key="15">
    <source>
        <dbReference type="ARBA" id="ARBA00023315"/>
    </source>
</evidence>
<dbReference type="GO" id="GO:0009245">
    <property type="term" value="P:lipid A biosynthetic process"/>
    <property type="evidence" value="ECO:0007669"/>
    <property type="project" value="UniProtKB-UniRule"/>
</dbReference>
<keyword evidence="9 20" id="KW-0479">Metal-binding</keyword>
<dbReference type="Pfam" id="PF00483">
    <property type="entry name" value="NTP_transferase"/>
    <property type="match status" value="1"/>
</dbReference>
<dbReference type="PANTHER" id="PTHR43584:SF3">
    <property type="entry name" value="BIFUNCTIONAL PROTEIN GLMU"/>
    <property type="match status" value="1"/>
</dbReference>
<dbReference type="Proteomes" id="UP000186309">
    <property type="component" value="Chromosome"/>
</dbReference>
<dbReference type="GO" id="GO:0005737">
    <property type="term" value="C:cytoplasm"/>
    <property type="evidence" value="ECO:0007669"/>
    <property type="project" value="UniProtKB-SubCell"/>
</dbReference>
<dbReference type="GO" id="GO:0003977">
    <property type="term" value="F:UDP-N-acetylglucosamine diphosphorylase activity"/>
    <property type="evidence" value="ECO:0007669"/>
    <property type="project" value="UniProtKB-UniRule"/>
</dbReference>
<comment type="subcellular location">
    <subcellularLocation>
        <location evidence="1 20">Cytoplasm</location>
    </subcellularLocation>
</comment>
<feature type="binding site" evidence="20">
    <location>
        <position position="107"/>
    </location>
    <ligand>
        <name>Mg(2+)</name>
        <dbReference type="ChEBI" id="CHEBI:18420"/>
    </ligand>
</feature>
<dbReference type="InterPro" id="IPR005882">
    <property type="entry name" value="Bifunctional_GlmU"/>
</dbReference>
<keyword evidence="15 20" id="KW-0012">Acyltransferase</keyword>
<feature type="region of interest" description="Linker" evidence="20">
    <location>
        <begin position="235"/>
        <end position="255"/>
    </location>
</feature>